<evidence type="ECO:0000313" key="8">
    <source>
        <dbReference type="Proteomes" id="UP000245762"/>
    </source>
</evidence>
<dbReference type="PANTHER" id="PTHR33602">
    <property type="entry name" value="REGULATORY PROTEIN RECX FAMILY PROTEIN"/>
    <property type="match status" value="1"/>
</dbReference>
<comment type="similarity">
    <text evidence="2">Belongs to the RecX family.</text>
</comment>
<dbReference type="OrthoDB" id="1523826at2"/>
<sequence>MISHKAYSLAEATRKLESYCAYQERCHKEVIAKLKGMRMIPEAIDQITTHLIQENYLNEERFAKSFARGKFTIKKWGKNRIVNELKLRQVSKFNIKSALAEIEEEDYHKTLDELATKRLAQIHESNVQKKKKKLADYLLYRGWESNLVYAKLKELV</sequence>
<evidence type="ECO:0000256" key="3">
    <source>
        <dbReference type="ARBA" id="ARBA00018111"/>
    </source>
</evidence>
<dbReference type="Pfam" id="PF21981">
    <property type="entry name" value="RecX_HTH3"/>
    <property type="match status" value="1"/>
</dbReference>
<dbReference type="InterPro" id="IPR036388">
    <property type="entry name" value="WH-like_DNA-bd_sf"/>
</dbReference>
<dbReference type="EMBL" id="QGEG01000001">
    <property type="protein sequence ID" value="PWL40144.1"/>
    <property type="molecule type" value="Genomic_DNA"/>
</dbReference>
<proteinExistence type="inferred from homology"/>
<organism evidence="7 8">
    <name type="scientific">Flagellimonas aquimarina</name>
    <dbReference type="NCBI Taxonomy" id="2201895"/>
    <lineage>
        <taxon>Bacteria</taxon>
        <taxon>Pseudomonadati</taxon>
        <taxon>Bacteroidota</taxon>
        <taxon>Flavobacteriia</taxon>
        <taxon>Flavobacteriales</taxon>
        <taxon>Flavobacteriaceae</taxon>
        <taxon>Flagellimonas</taxon>
    </lineage>
</organism>
<dbReference type="InterPro" id="IPR003783">
    <property type="entry name" value="Regulatory_RecX"/>
</dbReference>
<keyword evidence="4" id="KW-0963">Cytoplasm</keyword>
<evidence type="ECO:0000259" key="6">
    <source>
        <dbReference type="Pfam" id="PF21981"/>
    </source>
</evidence>
<evidence type="ECO:0000256" key="1">
    <source>
        <dbReference type="ARBA" id="ARBA00004496"/>
    </source>
</evidence>
<protein>
    <recommendedName>
        <fullName evidence="3">Regulatory protein RecX</fullName>
    </recommendedName>
</protein>
<dbReference type="RefSeq" id="WP_109660698.1">
    <property type="nucleotide sequence ID" value="NZ_QGEG01000001.1"/>
</dbReference>
<reference evidence="7 8" key="1">
    <citation type="submission" date="2018-05" db="EMBL/GenBank/DDBJ databases">
        <title>Complete genome sequence of Flagellimonas aquimarina ECD12 isolated from seaweed Ecklonia cava.</title>
        <authorList>
            <person name="Choi S."/>
            <person name="Seong C."/>
        </authorList>
    </citation>
    <scope>NUCLEOTIDE SEQUENCE [LARGE SCALE GENOMIC DNA]</scope>
    <source>
        <strain evidence="7 8">ECD12</strain>
    </source>
</reference>
<dbReference type="PANTHER" id="PTHR33602:SF1">
    <property type="entry name" value="REGULATORY PROTEIN RECX FAMILY PROTEIN"/>
    <property type="match status" value="1"/>
</dbReference>
<name>A0A316L278_9FLAO</name>
<dbReference type="Proteomes" id="UP000245762">
    <property type="component" value="Unassembled WGS sequence"/>
</dbReference>
<comment type="subcellular location">
    <subcellularLocation>
        <location evidence="1">Cytoplasm</location>
    </subcellularLocation>
</comment>
<dbReference type="Gene3D" id="1.10.10.10">
    <property type="entry name" value="Winged helix-like DNA-binding domain superfamily/Winged helix DNA-binding domain"/>
    <property type="match status" value="1"/>
</dbReference>
<keyword evidence="8" id="KW-1185">Reference proteome</keyword>
<gene>
    <name evidence="7" type="ORF">DKG77_04795</name>
</gene>
<comment type="caution">
    <text evidence="7">The sequence shown here is derived from an EMBL/GenBank/DDBJ whole genome shotgun (WGS) entry which is preliminary data.</text>
</comment>
<dbReference type="GO" id="GO:0005737">
    <property type="term" value="C:cytoplasm"/>
    <property type="evidence" value="ECO:0007669"/>
    <property type="project" value="UniProtKB-SubCell"/>
</dbReference>
<evidence type="ECO:0000256" key="2">
    <source>
        <dbReference type="ARBA" id="ARBA00009695"/>
    </source>
</evidence>
<feature type="domain" description="RecX second three-helical" evidence="5">
    <location>
        <begin position="58"/>
        <end position="99"/>
    </location>
</feature>
<dbReference type="InterPro" id="IPR053925">
    <property type="entry name" value="RecX_HTH_3rd"/>
</dbReference>
<dbReference type="GO" id="GO:0006282">
    <property type="term" value="P:regulation of DNA repair"/>
    <property type="evidence" value="ECO:0007669"/>
    <property type="project" value="InterPro"/>
</dbReference>
<feature type="domain" description="RecX third three-helical" evidence="6">
    <location>
        <begin position="105"/>
        <end position="150"/>
    </location>
</feature>
<dbReference type="AlphaFoldDB" id="A0A316L278"/>
<evidence type="ECO:0000256" key="4">
    <source>
        <dbReference type="ARBA" id="ARBA00022490"/>
    </source>
</evidence>
<dbReference type="Pfam" id="PF02631">
    <property type="entry name" value="RecX_HTH2"/>
    <property type="match status" value="1"/>
</dbReference>
<dbReference type="InterPro" id="IPR053924">
    <property type="entry name" value="RecX_HTH_2nd"/>
</dbReference>
<accession>A0A316L278</accession>
<evidence type="ECO:0000313" key="7">
    <source>
        <dbReference type="EMBL" id="PWL40144.1"/>
    </source>
</evidence>
<evidence type="ECO:0000259" key="5">
    <source>
        <dbReference type="Pfam" id="PF02631"/>
    </source>
</evidence>